<dbReference type="InterPro" id="IPR054722">
    <property type="entry name" value="PolX-like_BBD"/>
</dbReference>
<accession>A0AAW1KXK9</accession>
<dbReference type="Pfam" id="PF22936">
    <property type="entry name" value="Pol_BBD"/>
    <property type="match status" value="1"/>
</dbReference>
<evidence type="ECO:0000259" key="1">
    <source>
        <dbReference type="PROSITE" id="PS50994"/>
    </source>
</evidence>
<proteinExistence type="predicted"/>
<dbReference type="PANTHER" id="PTHR34222:SF28">
    <property type="entry name" value="CCHC-TYPE DOMAIN-CONTAINING PROTEIN"/>
    <property type="match status" value="1"/>
</dbReference>
<dbReference type="Proteomes" id="UP001443914">
    <property type="component" value="Unassembled WGS sequence"/>
</dbReference>
<dbReference type="GO" id="GO:0015074">
    <property type="term" value="P:DNA integration"/>
    <property type="evidence" value="ECO:0007669"/>
    <property type="project" value="InterPro"/>
</dbReference>
<dbReference type="PROSITE" id="PS50994">
    <property type="entry name" value="INTEGRASE"/>
    <property type="match status" value="1"/>
</dbReference>
<dbReference type="AlphaFoldDB" id="A0AAW1KXK9"/>
<dbReference type="InterPro" id="IPR036397">
    <property type="entry name" value="RNaseH_sf"/>
</dbReference>
<evidence type="ECO:0000313" key="2">
    <source>
        <dbReference type="EMBL" id="KAK9725217.1"/>
    </source>
</evidence>
<dbReference type="InterPro" id="IPR001584">
    <property type="entry name" value="Integrase_cat-core"/>
</dbReference>
<evidence type="ECO:0000313" key="3">
    <source>
        <dbReference type="Proteomes" id="UP001443914"/>
    </source>
</evidence>
<dbReference type="SUPFAM" id="SSF53098">
    <property type="entry name" value="Ribonuclease H-like"/>
    <property type="match status" value="1"/>
</dbReference>
<comment type="caution">
    <text evidence="2">The sequence shown here is derived from an EMBL/GenBank/DDBJ whole genome shotgun (WGS) entry which is preliminary data.</text>
</comment>
<dbReference type="EMBL" id="JBDFQZ010000005">
    <property type="protein sequence ID" value="KAK9725217.1"/>
    <property type="molecule type" value="Genomic_DNA"/>
</dbReference>
<sequence length="435" mass="49398">MQHLWEQLAEHHPVLACKCGKCTCDPASAFETRTEQEHVHQFLLGLNRLLYDTVRSNLLAIDPLPSMNHVYATLSREEQARVTTKAKEDRSEVMSFIVQSARPSCTDHPREMRTDAQTGPRYCTYCKRRNHDVSACFELHEYPNWWYELDQTKKRSKSFKPGGPSAAKGRGNAGLDLSGLAGLNSEQWQLLNSLYNKNQESTSTSLVHDTMPGKKVWIIDSGATDHMSGDLNLFSHFRDIVQHPVGLLNGDYSTATKIEDVILDARLTLHNVLFDRTSRMLIGTGEQKGGLFYYKGLATTAVVRSSSLSYDLWHQRLGHPSSKVVSLLPHFSQIVDDFSRAVWIYLLLDKTAVPQTLCEYFALVECQYNKKIKTFRSDNGTEFLPLKPYFSKHGILYETSCRGTPQQNGRVERKHQHILNAGRALRFQANLSISF</sequence>
<keyword evidence="3" id="KW-1185">Reference proteome</keyword>
<feature type="domain" description="Integrase catalytic" evidence="1">
    <location>
        <begin position="305"/>
        <end position="435"/>
    </location>
</feature>
<dbReference type="Gene3D" id="3.30.420.10">
    <property type="entry name" value="Ribonuclease H-like superfamily/Ribonuclease H"/>
    <property type="match status" value="1"/>
</dbReference>
<gene>
    <name evidence="2" type="ORF">RND81_05G129200</name>
</gene>
<dbReference type="GO" id="GO:0003676">
    <property type="term" value="F:nucleic acid binding"/>
    <property type="evidence" value="ECO:0007669"/>
    <property type="project" value="InterPro"/>
</dbReference>
<organism evidence="2 3">
    <name type="scientific">Saponaria officinalis</name>
    <name type="common">Common soapwort</name>
    <name type="synonym">Lychnis saponaria</name>
    <dbReference type="NCBI Taxonomy" id="3572"/>
    <lineage>
        <taxon>Eukaryota</taxon>
        <taxon>Viridiplantae</taxon>
        <taxon>Streptophyta</taxon>
        <taxon>Embryophyta</taxon>
        <taxon>Tracheophyta</taxon>
        <taxon>Spermatophyta</taxon>
        <taxon>Magnoliopsida</taxon>
        <taxon>eudicotyledons</taxon>
        <taxon>Gunneridae</taxon>
        <taxon>Pentapetalae</taxon>
        <taxon>Caryophyllales</taxon>
        <taxon>Caryophyllaceae</taxon>
        <taxon>Caryophylleae</taxon>
        <taxon>Saponaria</taxon>
    </lineage>
</organism>
<protein>
    <recommendedName>
        <fullName evidence="1">Integrase catalytic domain-containing protein</fullName>
    </recommendedName>
</protein>
<dbReference type="PANTHER" id="PTHR34222">
    <property type="entry name" value="GAG_PRE-INTEGRS DOMAIN-CONTAINING PROTEIN"/>
    <property type="match status" value="1"/>
</dbReference>
<reference evidence="2" key="1">
    <citation type="submission" date="2024-03" db="EMBL/GenBank/DDBJ databases">
        <title>WGS assembly of Saponaria officinalis var. Norfolk2.</title>
        <authorList>
            <person name="Jenkins J."/>
            <person name="Shu S."/>
            <person name="Grimwood J."/>
            <person name="Barry K."/>
            <person name="Goodstein D."/>
            <person name="Schmutz J."/>
            <person name="Leebens-Mack J."/>
            <person name="Osbourn A."/>
        </authorList>
    </citation>
    <scope>NUCLEOTIDE SEQUENCE [LARGE SCALE GENOMIC DNA]</scope>
    <source>
        <strain evidence="2">JIC</strain>
    </source>
</reference>
<name>A0AAW1KXK9_SAPOF</name>
<dbReference type="InterPro" id="IPR012337">
    <property type="entry name" value="RNaseH-like_sf"/>
</dbReference>